<evidence type="ECO:0008006" key="4">
    <source>
        <dbReference type="Google" id="ProtNLM"/>
    </source>
</evidence>
<dbReference type="EMBL" id="CP017755">
    <property type="protein sequence ID" value="AOZ09654.1"/>
    <property type="molecule type" value="Genomic_DNA"/>
</dbReference>
<dbReference type="Gene3D" id="2.60.120.200">
    <property type="match status" value="1"/>
</dbReference>
<dbReference type="PROSITE" id="PS51257">
    <property type="entry name" value="PROKAR_LIPOPROTEIN"/>
    <property type="match status" value="1"/>
</dbReference>
<evidence type="ECO:0000256" key="1">
    <source>
        <dbReference type="SAM" id="SignalP"/>
    </source>
</evidence>
<accession>A0ABN4TT41</accession>
<reference evidence="2 3" key="1">
    <citation type="submission" date="2016-10" db="EMBL/GenBank/DDBJ databases">
        <title>Complete genome sequences of three Cupriavidus strains isolated from various Malaysian environments.</title>
        <authorList>
            <person name="Abdullah A.A.-A."/>
            <person name="Shafie N.A.H."/>
            <person name="Lau N.S."/>
        </authorList>
    </citation>
    <scope>NUCLEOTIDE SEQUENCE [LARGE SCALE GENOMIC DNA]</scope>
    <source>
        <strain evidence="2 3">USMAA1020</strain>
    </source>
</reference>
<gene>
    <name evidence="2" type="ORF">BKK80_28475</name>
</gene>
<keyword evidence="1" id="KW-0732">Signal</keyword>
<dbReference type="Proteomes" id="UP000177515">
    <property type="component" value="Chromosome 2"/>
</dbReference>
<dbReference type="InterPro" id="IPR002591">
    <property type="entry name" value="Phosphodiest/P_Trfase"/>
</dbReference>
<keyword evidence="3" id="KW-1185">Reference proteome</keyword>
<feature type="chain" id="PRO_5046490814" description="Nucleotide pyrophosphatase" evidence="1">
    <location>
        <begin position="22"/>
        <end position="670"/>
    </location>
</feature>
<dbReference type="Pfam" id="PF01663">
    <property type="entry name" value="Phosphodiest"/>
    <property type="match status" value="1"/>
</dbReference>
<proteinExistence type="predicted"/>
<dbReference type="Gene3D" id="3.40.720.10">
    <property type="entry name" value="Alkaline Phosphatase, subunit A"/>
    <property type="match status" value="2"/>
</dbReference>
<evidence type="ECO:0000313" key="3">
    <source>
        <dbReference type="Proteomes" id="UP000177515"/>
    </source>
</evidence>
<name>A0ABN4TT41_9BURK</name>
<feature type="signal peptide" evidence="1">
    <location>
        <begin position="1"/>
        <end position="21"/>
    </location>
</feature>
<dbReference type="SUPFAM" id="SSF49899">
    <property type="entry name" value="Concanavalin A-like lectins/glucanases"/>
    <property type="match status" value="1"/>
</dbReference>
<dbReference type="InterPro" id="IPR017850">
    <property type="entry name" value="Alkaline_phosphatase_core_sf"/>
</dbReference>
<dbReference type="SUPFAM" id="SSF53649">
    <property type="entry name" value="Alkaline phosphatase-like"/>
    <property type="match status" value="1"/>
</dbReference>
<sequence length="670" mass="68830">MAWTRHARLACGLALAGTLAACGGSDDGAAASGGQNPPSPSTQTPATASKKVLLVGVDGATYSALQSALLAHALPNLGQLTLMPSATGGTLGTVTEQAPLDAPSWATVLSGTWRNRHGIADDSASQLQAPTLFARLRSAAGSARQAGAATSSMVMPGLLKSDQASGALNTLVDCAGADDCVTQNSLRLVRAGYDTVFAHYTAPAAAAAAAGLESSAYTSALVSVDAALGKLLAAVAERRKANPGEDWLVLVTASHGLDATGATTSVPMLENRTAFIALNKALNADLTSPGGPAPTNNAQLAALPSGADIAPTLLDHVGVRADAASNATDGASLIASATGVRGIATTVGRYGDALLLNWQNPSAASGSMTLLRDGKTVATLPAGTTQYNDSGFDLASGLYRFNYTLVRNGVPTSYLAQMNYIRPTPLATTLTNNLALYYSFDKLPPVDVKGASTLGPWIAGTDGGSASTDNFGSGALKVDSRIDAYKLAFSGTDLALSPQFTMGFWFKTDCTQGNGTGEPILSNKDYYTGSNPGIAIALWGSCELRFNIGSGGKRDDITGMKVSANQWAYVALSINATAKTFSAYIIDPVLGLQKTENKAIANTDVSKLGGLGTKTWGVNDDATHNYVANNPGSLKGVMEFNDLAIWTRTLTLDELKSIPGSRQPISSLQP</sequence>
<dbReference type="InterPro" id="IPR013320">
    <property type="entry name" value="ConA-like_dom_sf"/>
</dbReference>
<dbReference type="RefSeq" id="WP_071019612.1">
    <property type="nucleotide sequence ID" value="NZ_CP017755.1"/>
</dbReference>
<protein>
    <recommendedName>
        <fullName evidence="4">Nucleotide pyrophosphatase</fullName>
    </recommendedName>
</protein>
<evidence type="ECO:0000313" key="2">
    <source>
        <dbReference type="EMBL" id="AOZ09654.1"/>
    </source>
</evidence>
<organism evidence="2 3">
    <name type="scientific">Cupriavidus malaysiensis</name>
    <dbReference type="NCBI Taxonomy" id="367825"/>
    <lineage>
        <taxon>Bacteria</taxon>
        <taxon>Pseudomonadati</taxon>
        <taxon>Pseudomonadota</taxon>
        <taxon>Betaproteobacteria</taxon>
        <taxon>Burkholderiales</taxon>
        <taxon>Burkholderiaceae</taxon>
        <taxon>Cupriavidus</taxon>
    </lineage>
</organism>